<evidence type="ECO:0000259" key="2">
    <source>
        <dbReference type="Pfam" id="PF12255"/>
    </source>
</evidence>
<evidence type="ECO:0000256" key="1">
    <source>
        <dbReference type="SAM" id="MobiDB-lite"/>
    </source>
</evidence>
<evidence type="ECO:0000313" key="3">
    <source>
        <dbReference type="EMBL" id="MEU8135581.1"/>
    </source>
</evidence>
<comment type="caution">
    <text evidence="3">The sequence shown here is derived from an EMBL/GenBank/DDBJ whole genome shotgun (WGS) entry which is preliminary data.</text>
</comment>
<dbReference type="Proteomes" id="UP001551482">
    <property type="component" value="Unassembled WGS sequence"/>
</dbReference>
<feature type="domain" description="Insecticide toxin TcdB middle/C-terminal" evidence="2">
    <location>
        <begin position="9"/>
        <end position="127"/>
    </location>
</feature>
<reference evidence="3 4" key="1">
    <citation type="submission" date="2024-06" db="EMBL/GenBank/DDBJ databases">
        <title>The Natural Products Discovery Center: Release of the First 8490 Sequenced Strains for Exploring Actinobacteria Biosynthetic Diversity.</title>
        <authorList>
            <person name="Kalkreuter E."/>
            <person name="Kautsar S.A."/>
            <person name="Yang D."/>
            <person name="Bader C.D."/>
            <person name="Teijaro C.N."/>
            <person name="Fluegel L."/>
            <person name="Davis C.M."/>
            <person name="Simpson J.R."/>
            <person name="Lauterbach L."/>
            <person name="Steele A.D."/>
            <person name="Gui C."/>
            <person name="Meng S."/>
            <person name="Li G."/>
            <person name="Viehrig K."/>
            <person name="Ye F."/>
            <person name="Su P."/>
            <person name="Kiefer A.F."/>
            <person name="Nichols A."/>
            <person name="Cepeda A.J."/>
            <person name="Yan W."/>
            <person name="Fan B."/>
            <person name="Jiang Y."/>
            <person name="Adhikari A."/>
            <person name="Zheng C.-J."/>
            <person name="Schuster L."/>
            <person name="Cowan T.M."/>
            <person name="Smanski M.J."/>
            <person name="Chevrette M.G."/>
            <person name="De Carvalho L.P.S."/>
            <person name="Shen B."/>
        </authorList>
    </citation>
    <scope>NUCLEOTIDE SEQUENCE [LARGE SCALE GENOMIC DNA]</scope>
    <source>
        <strain evidence="3 4">NPDC048946</strain>
    </source>
</reference>
<dbReference type="RefSeq" id="WP_358355452.1">
    <property type="nucleotide sequence ID" value="NZ_JBEZFP010000045.1"/>
</dbReference>
<dbReference type="InterPro" id="IPR022044">
    <property type="entry name" value="TcdB_toxin_mid/C"/>
</dbReference>
<keyword evidence="4" id="KW-1185">Reference proteome</keyword>
<name>A0ABV3DIK5_9ACTN</name>
<gene>
    <name evidence="3" type="ORF">AB0C36_18925</name>
</gene>
<organism evidence="3 4">
    <name type="scientific">Streptodolium elevatio</name>
    <dbReference type="NCBI Taxonomy" id="3157996"/>
    <lineage>
        <taxon>Bacteria</taxon>
        <taxon>Bacillati</taxon>
        <taxon>Actinomycetota</taxon>
        <taxon>Actinomycetes</taxon>
        <taxon>Kitasatosporales</taxon>
        <taxon>Streptomycetaceae</taxon>
        <taxon>Streptodolium</taxon>
    </lineage>
</organism>
<proteinExistence type="predicted"/>
<evidence type="ECO:0000313" key="4">
    <source>
        <dbReference type="Proteomes" id="UP001551482"/>
    </source>
</evidence>
<dbReference type="Pfam" id="PF12255">
    <property type="entry name" value="TcdB_toxin_midC"/>
    <property type="match status" value="1"/>
</dbReference>
<sequence length="165" mass="17429">MKADELRHAARAFTGLELRTETFSLGSPGPERPEPEGPQPEGPEPNVVLYAVTEHTSGLRLLQPAASGEAPVFQVLPAAEPHYAAERDPSDPRVTQRLVLAADDLGCVTLAAAVIRPRRVIPAGTPPELAAAQRELTVTCTAGARRPPSVPRAGVHGCTRAAVLR</sequence>
<accession>A0ABV3DIK5</accession>
<feature type="region of interest" description="Disordered" evidence="1">
    <location>
        <begin position="18"/>
        <end position="45"/>
    </location>
</feature>
<dbReference type="EMBL" id="JBEZFP010000045">
    <property type="protein sequence ID" value="MEU8135581.1"/>
    <property type="molecule type" value="Genomic_DNA"/>
</dbReference>
<protein>
    <submittedName>
        <fullName evidence="3">Toxin TcdB middle/C-terminal domain-containing protein</fullName>
    </submittedName>
</protein>